<evidence type="ECO:0000256" key="1">
    <source>
        <dbReference type="ARBA" id="ARBA00022598"/>
    </source>
</evidence>
<comment type="caution">
    <text evidence="6">The sequence shown here is derived from an EMBL/GenBank/DDBJ whole genome shotgun (WGS) entry which is preliminary data.</text>
</comment>
<dbReference type="InterPro" id="IPR051538">
    <property type="entry name" value="Acyl-CoA_Synth/Transferase"/>
</dbReference>
<dbReference type="PROSITE" id="PS50975">
    <property type="entry name" value="ATP_GRASP"/>
    <property type="match status" value="1"/>
</dbReference>
<protein>
    <submittedName>
        <fullName evidence="6">Acetyl-CoA synthetase</fullName>
    </submittedName>
</protein>
<dbReference type="InterPro" id="IPR011761">
    <property type="entry name" value="ATP-grasp"/>
</dbReference>
<dbReference type="PANTHER" id="PTHR43334">
    <property type="entry name" value="ACETATE--COA LIGASE [ADP-FORMING]"/>
    <property type="match status" value="1"/>
</dbReference>
<dbReference type="GO" id="GO:0046872">
    <property type="term" value="F:metal ion binding"/>
    <property type="evidence" value="ECO:0007669"/>
    <property type="project" value="InterPro"/>
</dbReference>
<evidence type="ECO:0000256" key="4">
    <source>
        <dbReference type="PROSITE-ProRule" id="PRU00409"/>
    </source>
</evidence>
<dbReference type="InterPro" id="IPR013815">
    <property type="entry name" value="ATP_grasp_subdomain_1"/>
</dbReference>
<reference evidence="6 7" key="1">
    <citation type="submission" date="2018-12" db="EMBL/GenBank/DDBJ databases">
        <title>The complete genome of the methanogenic archaea of the candidate phylum Verstraetearchaeota, obtained from the metagenome of underground thermal water.</title>
        <authorList>
            <person name="Kadnikov V.V."/>
            <person name="Mardanov A.V."/>
            <person name="Beletsky A.V."/>
            <person name="Karnachuk O.V."/>
            <person name="Ravin N.V."/>
        </authorList>
    </citation>
    <scope>NUCLEOTIDE SEQUENCE [LARGE SCALE GENOMIC DNA]</scope>
    <source>
        <strain evidence="6">Ch88</strain>
    </source>
</reference>
<dbReference type="Gene3D" id="3.30.470.20">
    <property type="entry name" value="ATP-grasp fold, B domain"/>
    <property type="match status" value="1"/>
</dbReference>
<dbReference type="AlphaFoldDB" id="A0A3S3S8F2"/>
<dbReference type="PANTHER" id="PTHR43334:SF1">
    <property type="entry name" value="3-HYDROXYPROPIONATE--COA LIGASE [ADP-FORMING]"/>
    <property type="match status" value="1"/>
</dbReference>
<gene>
    <name evidence="6" type="ORF">Metus_0656</name>
</gene>
<evidence type="ECO:0000313" key="6">
    <source>
        <dbReference type="EMBL" id="RWX73877.1"/>
    </source>
</evidence>
<sequence>MPKIKDVSRERGWLLEPEAKELCREYGLPVGEWAVVRGPEEAEIEGGRLGYPLAAKIVSPDVVHKSDVGGVALNVDAASVGDVFRRMKAAAEESGYRFEGVLLERMAPPGIETIIGAKRDPQFGPVLMFGLGGIFVEVFKDVSFRVAPIDRGDAEEMISELKAYPVLKGIRGRKPSDIEGIIDALLKVSRMVTELEEVKEIDLNPVIVYEKGSRIVDARMILQTR</sequence>
<dbReference type="Proteomes" id="UP000288215">
    <property type="component" value="Unassembled WGS sequence"/>
</dbReference>
<dbReference type="GO" id="GO:0016874">
    <property type="term" value="F:ligase activity"/>
    <property type="evidence" value="ECO:0007669"/>
    <property type="project" value="UniProtKB-KW"/>
</dbReference>
<keyword evidence="1" id="KW-0436">Ligase</keyword>
<evidence type="ECO:0000259" key="5">
    <source>
        <dbReference type="PROSITE" id="PS50975"/>
    </source>
</evidence>
<name>A0A3S3S8F2_METS7</name>
<proteinExistence type="predicted"/>
<dbReference type="Gene3D" id="3.30.1490.20">
    <property type="entry name" value="ATP-grasp fold, A domain"/>
    <property type="match status" value="1"/>
</dbReference>
<dbReference type="SUPFAM" id="SSF56059">
    <property type="entry name" value="Glutathione synthetase ATP-binding domain-like"/>
    <property type="match status" value="1"/>
</dbReference>
<evidence type="ECO:0000256" key="3">
    <source>
        <dbReference type="ARBA" id="ARBA00022840"/>
    </source>
</evidence>
<organism evidence="6 7">
    <name type="scientific">Methanosuratincola subterraneus</name>
    <dbReference type="NCBI Taxonomy" id="2593994"/>
    <lineage>
        <taxon>Archaea</taxon>
        <taxon>Thermoproteota</taxon>
        <taxon>Methanosuratincolia</taxon>
        <taxon>Candidatus Methanomethylicales</taxon>
        <taxon>Candidatus Methanomethylicaceae</taxon>
        <taxon>Candidatus Methanosuratincola (ex Vanwonterghem et al. 2016)</taxon>
    </lineage>
</organism>
<dbReference type="GO" id="GO:0005524">
    <property type="term" value="F:ATP binding"/>
    <property type="evidence" value="ECO:0007669"/>
    <property type="project" value="UniProtKB-UniRule"/>
</dbReference>
<dbReference type="EMBL" id="RXGA01000002">
    <property type="protein sequence ID" value="RWX73877.1"/>
    <property type="molecule type" value="Genomic_DNA"/>
</dbReference>
<evidence type="ECO:0000256" key="2">
    <source>
        <dbReference type="ARBA" id="ARBA00022741"/>
    </source>
</evidence>
<keyword evidence="3 4" id="KW-0067">ATP-binding</keyword>
<feature type="domain" description="ATP-grasp" evidence="5">
    <location>
        <begin position="20"/>
        <end position="56"/>
    </location>
</feature>
<accession>A0A3S3S8F2</accession>
<dbReference type="Pfam" id="PF13549">
    <property type="entry name" value="ATP-grasp_5"/>
    <property type="match status" value="1"/>
</dbReference>
<evidence type="ECO:0000313" key="7">
    <source>
        <dbReference type="Proteomes" id="UP000288215"/>
    </source>
</evidence>
<keyword evidence="2 4" id="KW-0547">Nucleotide-binding</keyword>